<dbReference type="InterPro" id="IPR003959">
    <property type="entry name" value="ATPase_AAA_core"/>
</dbReference>
<dbReference type="EMBL" id="HBGJ01010448">
    <property type="protein sequence ID" value="CAD9248126.1"/>
    <property type="molecule type" value="Transcribed_RNA"/>
</dbReference>
<dbReference type="InterPro" id="IPR027417">
    <property type="entry name" value="P-loop_NTPase"/>
</dbReference>
<dbReference type="GO" id="GO:0005524">
    <property type="term" value="F:ATP binding"/>
    <property type="evidence" value="ECO:0007669"/>
    <property type="project" value="InterPro"/>
</dbReference>
<dbReference type="SUPFAM" id="SSF52540">
    <property type="entry name" value="P-loop containing nucleoside triphosphate hydrolases"/>
    <property type="match status" value="1"/>
</dbReference>
<gene>
    <name evidence="3" type="ORF">PPAR1163_LOCUS6485</name>
    <name evidence="4" type="ORF">PPAR1163_LOCUS6494</name>
    <name evidence="5" type="ORF">PPAR1163_LOCUS6501</name>
    <name evidence="6" type="ORF">PPAR1163_LOCUS6507</name>
    <name evidence="7" type="ORF">PPAR1163_LOCUS6513</name>
    <name evidence="8" type="ORF">PPAR1163_LOCUS6522</name>
    <name evidence="9" type="ORF">PPAR1163_LOCUS6527</name>
    <name evidence="10" type="ORF">PPAR1163_LOCUS6534</name>
</gene>
<feature type="compositionally biased region" description="Basic and acidic residues" evidence="1">
    <location>
        <begin position="26"/>
        <end position="35"/>
    </location>
</feature>
<dbReference type="Gene3D" id="3.40.50.300">
    <property type="entry name" value="P-loop containing nucleotide triphosphate hydrolases"/>
    <property type="match status" value="1"/>
</dbReference>
<dbReference type="EMBL" id="HBGJ01010470">
    <property type="protein sequence ID" value="CAD9248142.1"/>
    <property type="molecule type" value="Transcribed_RNA"/>
</dbReference>
<accession>A0A6U4E350</accession>
<evidence type="ECO:0000256" key="1">
    <source>
        <dbReference type="SAM" id="MobiDB-lite"/>
    </source>
</evidence>
<evidence type="ECO:0000313" key="3">
    <source>
        <dbReference type="EMBL" id="CAD9248126.1"/>
    </source>
</evidence>
<dbReference type="InterPro" id="IPR050773">
    <property type="entry name" value="CbxX/CfxQ_RuBisCO_ESX"/>
</dbReference>
<evidence type="ECO:0000313" key="6">
    <source>
        <dbReference type="EMBL" id="CAD9248148.1"/>
    </source>
</evidence>
<dbReference type="AlphaFoldDB" id="A0A6U4E350"/>
<dbReference type="PANTHER" id="PTHR43392:SF2">
    <property type="entry name" value="AAA-TYPE ATPASE FAMILY PROTEIN _ ANKYRIN REPEAT FAMILY PROTEIN"/>
    <property type="match status" value="1"/>
</dbReference>
<name>A0A6U4E350_9STRA</name>
<dbReference type="EMBL" id="HBGJ01010492">
    <property type="protein sequence ID" value="CAD9248154.1"/>
    <property type="molecule type" value="Transcribed_RNA"/>
</dbReference>
<organism evidence="3">
    <name type="scientific">Phaeomonas parva</name>
    <dbReference type="NCBI Taxonomy" id="124430"/>
    <lineage>
        <taxon>Eukaryota</taxon>
        <taxon>Sar</taxon>
        <taxon>Stramenopiles</taxon>
        <taxon>Ochrophyta</taxon>
        <taxon>Pinguiophyceae</taxon>
        <taxon>Pinguiochrysidales</taxon>
        <taxon>Pinguiochrysidaceae</taxon>
        <taxon>Phaeomonas</taxon>
    </lineage>
</organism>
<reference evidence="3" key="1">
    <citation type="submission" date="2021-01" db="EMBL/GenBank/DDBJ databases">
        <authorList>
            <person name="Corre E."/>
            <person name="Pelletier E."/>
            <person name="Niang G."/>
            <person name="Scheremetjew M."/>
            <person name="Finn R."/>
            <person name="Kale V."/>
            <person name="Holt S."/>
            <person name="Cochrane G."/>
            <person name="Meng A."/>
            <person name="Brown T."/>
            <person name="Cohen L."/>
        </authorList>
    </citation>
    <scope>NUCLEOTIDE SEQUENCE</scope>
    <source>
        <strain evidence="3">CCMP2877</strain>
    </source>
</reference>
<evidence type="ECO:0000313" key="5">
    <source>
        <dbReference type="EMBL" id="CAD9248142.1"/>
    </source>
</evidence>
<proteinExistence type="predicted"/>
<dbReference type="InterPro" id="IPR003593">
    <property type="entry name" value="AAA+_ATPase"/>
</dbReference>
<dbReference type="PANTHER" id="PTHR43392">
    <property type="entry name" value="AAA-TYPE ATPASE FAMILY PROTEIN / ANKYRIN REPEAT FAMILY PROTEIN"/>
    <property type="match status" value="1"/>
</dbReference>
<sequence>MGSGTGGPADTMKRKEQGQLTMPTRGSDDIAEGSHAKARPGNFGVRARRGPGNFGVRGRRRLLKRSRAFDEDDMTALERKEAVKRSLSPPCPSPTSTAQGPGLDFDLAERHQLPLPPAKRRCCREMPLSLALFEAAPGPEFTTSVPRVASASFKAQERELYGSYARGVKTLGDLLALARAFDAAAPQRHGAFNHRGLADTVDVVEELQGMVGLDAAKDALVDQILFLSQDFPEPLLAPANAKFSESGARPSSPSRCPHNLFHTVITGPSGAGKTHLAEKLEKIFSRLGVTSRPGLTVLRRSDVASSRAGETAARVRRAIDAAAGGVLLVDESLAPGATTPPADGPETREFLGVLHAALSEPRCRFVCIAAGDKGEIERGFFGACPPLRRRFGFKYHLDAHAPQALGEIFVRMCEGADFRVDNGLASKLHDGRLVGVDVERLLVLSKLAHAKRGGGGARRELTESDLENALSGLNDLRITSAAAGGGVTDPFSTVTEL</sequence>
<dbReference type="EMBL" id="HBGJ01010459">
    <property type="protein sequence ID" value="CAD9248135.1"/>
    <property type="molecule type" value="Transcribed_RNA"/>
</dbReference>
<evidence type="ECO:0000259" key="2">
    <source>
        <dbReference type="SMART" id="SM00382"/>
    </source>
</evidence>
<evidence type="ECO:0000313" key="9">
    <source>
        <dbReference type="EMBL" id="CAD9248168.1"/>
    </source>
</evidence>
<dbReference type="EMBL" id="HBGJ01010503">
    <property type="protein sequence ID" value="CAD9248163.1"/>
    <property type="molecule type" value="Transcribed_RNA"/>
</dbReference>
<feature type="domain" description="AAA+ ATPase" evidence="2">
    <location>
        <begin position="259"/>
        <end position="397"/>
    </location>
</feature>
<feature type="region of interest" description="Disordered" evidence="1">
    <location>
        <begin position="80"/>
        <end position="102"/>
    </location>
</feature>
<evidence type="ECO:0000313" key="10">
    <source>
        <dbReference type="EMBL" id="CAD9248175.1"/>
    </source>
</evidence>
<dbReference type="EMBL" id="HBGJ01010525">
    <property type="protein sequence ID" value="CAD9248175.1"/>
    <property type="molecule type" value="Transcribed_RNA"/>
</dbReference>
<evidence type="ECO:0000313" key="8">
    <source>
        <dbReference type="EMBL" id="CAD9248163.1"/>
    </source>
</evidence>
<dbReference type="SMART" id="SM00382">
    <property type="entry name" value="AAA"/>
    <property type="match status" value="1"/>
</dbReference>
<feature type="region of interest" description="Disordered" evidence="1">
    <location>
        <begin position="1"/>
        <end position="59"/>
    </location>
</feature>
<dbReference type="GO" id="GO:0016887">
    <property type="term" value="F:ATP hydrolysis activity"/>
    <property type="evidence" value="ECO:0007669"/>
    <property type="project" value="InterPro"/>
</dbReference>
<dbReference type="EMBL" id="HBGJ01010481">
    <property type="protein sequence ID" value="CAD9248148.1"/>
    <property type="molecule type" value="Transcribed_RNA"/>
</dbReference>
<dbReference type="Pfam" id="PF00004">
    <property type="entry name" value="AAA"/>
    <property type="match status" value="1"/>
</dbReference>
<evidence type="ECO:0000313" key="7">
    <source>
        <dbReference type="EMBL" id="CAD9248154.1"/>
    </source>
</evidence>
<evidence type="ECO:0000313" key="4">
    <source>
        <dbReference type="EMBL" id="CAD9248135.1"/>
    </source>
</evidence>
<protein>
    <recommendedName>
        <fullName evidence="2">AAA+ ATPase domain-containing protein</fullName>
    </recommendedName>
</protein>
<dbReference type="EMBL" id="HBGJ01010514">
    <property type="protein sequence ID" value="CAD9248168.1"/>
    <property type="molecule type" value="Transcribed_RNA"/>
</dbReference>